<evidence type="ECO:0000313" key="4">
    <source>
        <dbReference type="Proteomes" id="UP000887574"/>
    </source>
</evidence>
<comment type="subcellular location">
    <subcellularLocation>
        <location evidence="1">Membrane</location>
    </subcellularLocation>
</comment>
<proteinExistence type="predicted"/>
<keyword evidence="2" id="KW-0812">Transmembrane</keyword>
<dbReference type="AlphaFoldDB" id="A0A915E1Y4"/>
<accession>A0A915E1Y4</accession>
<sequence length="778" mass="90089">MFLHHKFEKCWTIPLGFAGENFYYVQQTSSATKEGFRPTRLMRVKSDSFNFPSKSTQLKIYNISIDHFHSAILSRCGRYFFSIGEEFSDVPSGFRHFDDLYSTRKGSKVPPYSLFRTVQEVEEEQERIAQQFLLQRVQLKIVRLDLATTEITVFTSVELPNKLYCCIRNQLPSLFCRSSDIFMYIDYEHALDGGGTFLKIRGTRIFKVELSEKENTFIAQQQEWISSPPLNPDKHWSYGPPSNLQQRIGSQNNITMLPLSMEIDDICIFTINRDGVAHIFDGKIWSKCEPSSEKDSMLLRMGEHNEKNYGTLKKCQFFESNGRIFFVERCGFGTVSTRGRLHELTIDKENKLIGTHLICQFVEMPRAKEVAVSSQHFAYTATYQEDHPDFLDGYIRVLVPKNYIPSLQQIAFGVHNRKQWWNDSATAGNNVKDELEQSSDDLYLFSESPAVTDKLSTVKQSQRLISIQEREMVKQNGTVKVSKHPVPNGYKIAFGVHNRKQWWNDSATAGNNVKDELEQSSYFIRDQTQQENFQNKYVKRIANDEEVQNGYKIAFGVHNRKQWWNDSATAGNNVKDELEQSSYFIRDQTQQENFQNKYVKRIANDEEMALKANGRVQSHRWILSDLDRLGQNKDAILSFLDRHNIVSMDQSCPKCGTFSWMFNYPVDVIKTRFQADDTHKATCNPTLIRAFPTNAATFFTVEWTYRLLIDYDLFGKIFSSTLPDRTTQEYLPAACSSLFSPSTKPSPARRPLAREFIYQAMNYGIIHISVYYQKRAPP</sequence>
<dbReference type="Proteomes" id="UP000887574">
    <property type="component" value="Unplaced"/>
</dbReference>
<dbReference type="Gene3D" id="1.50.40.10">
    <property type="entry name" value="Mitochondrial carrier domain"/>
    <property type="match status" value="1"/>
</dbReference>
<reference evidence="5" key="1">
    <citation type="submission" date="2022-11" db="UniProtKB">
        <authorList>
            <consortium name="WormBaseParasite"/>
        </authorList>
    </citation>
    <scope>IDENTIFICATION</scope>
</reference>
<keyword evidence="3" id="KW-0472">Membrane</keyword>
<dbReference type="SUPFAM" id="SSF103506">
    <property type="entry name" value="Mitochondrial carrier"/>
    <property type="match status" value="1"/>
</dbReference>
<evidence type="ECO:0000256" key="2">
    <source>
        <dbReference type="ARBA" id="ARBA00022692"/>
    </source>
</evidence>
<evidence type="ECO:0000256" key="1">
    <source>
        <dbReference type="ARBA" id="ARBA00004370"/>
    </source>
</evidence>
<dbReference type="WBParaSite" id="jg25341">
    <property type="protein sequence ID" value="jg25341"/>
    <property type="gene ID" value="jg25341"/>
</dbReference>
<evidence type="ECO:0000313" key="5">
    <source>
        <dbReference type="WBParaSite" id="jg25341"/>
    </source>
</evidence>
<dbReference type="InterPro" id="IPR023395">
    <property type="entry name" value="MCP_dom_sf"/>
</dbReference>
<dbReference type="GO" id="GO:0016020">
    <property type="term" value="C:membrane"/>
    <property type="evidence" value="ECO:0007669"/>
    <property type="project" value="UniProtKB-SubCell"/>
</dbReference>
<evidence type="ECO:0000256" key="3">
    <source>
        <dbReference type="ARBA" id="ARBA00023136"/>
    </source>
</evidence>
<name>A0A915E1Y4_9BILA</name>
<keyword evidence="4" id="KW-1185">Reference proteome</keyword>
<protein>
    <submittedName>
        <fullName evidence="5">Uncharacterized protein</fullName>
    </submittedName>
</protein>
<organism evidence="4 5">
    <name type="scientific">Ditylenchus dipsaci</name>
    <dbReference type="NCBI Taxonomy" id="166011"/>
    <lineage>
        <taxon>Eukaryota</taxon>
        <taxon>Metazoa</taxon>
        <taxon>Ecdysozoa</taxon>
        <taxon>Nematoda</taxon>
        <taxon>Chromadorea</taxon>
        <taxon>Rhabditida</taxon>
        <taxon>Tylenchina</taxon>
        <taxon>Tylenchomorpha</taxon>
        <taxon>Sphaerularioidea</taxon>
        <taxon>Anguinidae</taxon>
        <taxon>Anguininae</taxon>
        <taxon>Ditylenchus</taxon>
    </lineage>
</organism>